<gene>
    <name evidence="2" type="ORF">QVD17_22336</name>
</gene>
<feature type="region of interest" description="Disordered" evidence="1">
    <location>
        <begin position="185"/>
        <end position="227"/>
    </location>
</feature>
<organism evidence="2 3">
    <name type="scientific">Tagetes erecta</name>
    <name type="common">African marigold</name>
    <dbReference type="NCBI Taxonomy" id="13708"/>
    <lineage>
        <taxon>Eukaryota</taxon>
        <taxon>Viridiplantae</taxon>
        <taxon>Streptophyta</taxon>
        <taxon>Embryophyta</taxon>
        <taxon>Tracheophyta</taxon>
        <taxon>Spermatophyta</taxon>
        <taxon>Magnoliopsida</taxon>
        <taxon>eudicotyledons</taxon>
        <taxon>Gunneridae</taxon>
        <taxon>Pentapetalae</taxon>
        <taxon>asterids</taxon>
        <taxon>campanulids</taxon>
        <taxon>Asterales</taxon>
        <taxon>Asteraceae</taxon>
        <taxon>Asteroideae</taxon>
        <taxon>Heliantheae alliance</taxon>
        <taxon>Tageteae</taxon>
        <taxon>Tagetes</taxon>
    </lineage>
</organism>
<dbReference type="EMBL" id="JAUHHV010000006">
    <property type="protein sequence ID" value="KAK1420609.1"/>
    <property type="molecule type" value="Genomic_DNA"/>
</dbReference>
<keyword evidence="3" id="KW-1185">Reference proteome</keyword>
<dbReference type="AlphaFoldDB" id="A0AAD8KDD4"/>
<feature type="compositionally biased region" description="Basic and acidic residues" evidence="1">
    <location>
        <begin position="216"/>
        <end position="225"/>
    </location>
</feature>
<dbReference type="Proteomes" id="UP001229421">
    <property type="component" value="Unassembled WGS sequence"/>
</dbReference>
<reference evidence="2" key="1">
    <citation type="journal article" date="2023" name="bioRxiv">
        <title>Improved chromosome-level genome assembly for marigold (Tagetes erecta).</title>
        <authorList>
            <person name="Jiang F."/>
            <person name="Yuan L."/>
            <person name="Wang S."/>
            <person name="Wang H."/>
            <person name="Xu D."/>
            <person name="Wang A."/>
            <person name="Fan W."/>
        </authorList>
    </citation>
    <scope>NUCLEOTIDE SEQUENCE</scope>
    <source>
        <strain evidence="2">WSJ</strain>
        <tissue evidence="2">Leaf</tissue>
    </source>
</reference>
<feature type="compositionally biased region" description="Low complexity" evidence="1">
    <location>
        <begin position="259"/>
        <end position="271"/>
    </location>
</feature>
<sequence>MEFNYDLNDPPPSDNDEPDGRWYSDIHDIGNFFSRTNRTERANRLRAWGFRIPNLPVALVEQNLQLRGDQPAIHSVSVAPVEQNLQLWGDRLMSIPVPVAPVEQNLQLWGDRLMTTIPVPVAPVEQNLQPQPEPIDVVEVDSEEEEEEEDEDDGDEFYDYLIDEEDDDVEEVVAAAVNDEIIISSSSTVGQASSSTITHGRSPLNGSGSAQIADNQQRDKRRRGDPQQVVNVHNINARLQELIAPPPTQASTEVCPTCKGASGASSSKPKPVALPPPPPPPPTYKCPICMGPLVDPVVFLDARFVENVANPGWVRFKEINLNLSGCTLLACNSICRFYGSFRISGNAKSSLVS</sequence>
<comment type="caution">
    <text evidence="2">The sequence shown here is derived from an EMBL/GenBank/DDBJ whole genome shotgun (WGS) entry which is preliminary data.</text>
</comment>
<evidence type="ECO:0000256" key="1">
    <source>
        <dbReference type="SAM" id="MobiDB-lite"/>
    </source>
</evidence>
<evidence type="ECO:0000313" key="3">
    <source>
        <dbReference type="Proteomes" id="UP001229421"/>
    </source>
</evidence>
<evidence type="ECO:0000313" key="2">
    <source>
        <dbReference type="EMBL" id="KAK1420609.1"/>
    </source>
</evidence>
<accession>A0AAD8KDD4</accession>
<name>A0AAD8KDD4_TARER</name>
<feature type="region of interest" description="Disordered" evidence="1">
    <location>
        <begin position="248"/>
        <end position="278"/>
    </location>
</feature>
<protein>
    <submittedName>
        <fullName evidence="2">Uncharacterized protein</fullName>
    </submittedName>
</protein>
<feature type="compositionally biased region" description="Low complexity" evidence="1">
    <location>
        <begin position="185"/>
        <end position="195"/>
    </location>
</feature>
<feature type="compositionally biased region" description="Polar residues" evidence="1">
    <location>
        <begin position="196"/>
        <end position="215"/>
    </location>
</feature>
<proteinExistence type="predicted"/>